<keyword evidence="1" id="KW-0805">Transcription regulation</keyword>
<evidence type="ECO:0000259" key="4">
    <source>
        <dbReference type="PROSITE" id="PS50995"/>
    </source>
</evidence>
<gene>
    <name evidence="5" type="ORF">NE619_03240</name>
</gene>
<organism evidence="5 6">
    <name type="scientific">Anaerovorax odorimutans</name>
    <dbReference type="NCBI Taxonomy" id="109327"/>
    <lineage>
        <taxon>Bacteria</taxon>
        <taxon>Bacillati</taxon>
        <taxon>Bacillota</taxon>
        <taxon>Clostridia</taxon>
        <taxon>Peptostreptococcales</taxon>
        <taxon>Anaerovoracaceae</taxon>
        <taxon>Anaerovorax</taxon>
    </lineage>
</organism>
<dbReference type="Pfam" id="PF12802">
    <property type="entry name" value="MarR_2"/>
    <property type="match status" value="1"/>
</dbReference>
<dbReference type="Gene3D" id="1.10.10.10">
    <property type="entry name" value="Winged helix-like DNA-binding domain superfamily/Winged helix DNA-binding domain"/>
    <property type="match status" value="1"/>
</dbReference>
<dbReference type="PANTHER" id="PTHR42756:SF1">
    <property type="entry name" value="TRANSCRIPTIONAL REPRESSOR OF EMRAB OPERON"/>
    <property type="match status" value="1"/>
</dbReference>
<dbReference type="PRINTS" id="PR00598">
    <property type="entry name" value="HTHMARR"/>
</dbReference>
<keyword evidence="6" id="KW-1185">Reference proteome</keyword>
<evidence type="ECO:0000313" key="5">
    <source>
        <dbReference type="EMBL" id="MCQ4635732.1"/>
    </source>
</evidence>
<reference evidence="5 6" key="1">
    <citation type="submission" date="2022-06" db="EMBL/GenBank/DDBJ databases">
        <title>Isolation of gut microbiota from human fecal samples.</title>
        <authorList>
            <person name="Pamer E.G."/>
            <person name="Barat B."/>
            <person name="Waligurski E."/>
            <person name="Medina S."/>
            <person name="Paddock L."/>
            <person name="Mostad J."/>
        </authorList>
    </citation>
    <scope>NUCLEOTIDE SEQUENCE [LARGE SCALE GENOMIC DNA]</scope>
    <source>
        <strain evidence="5 6">SL.3.17</strain>
    </source>
</reference>
<dbReference type="PANTHER" id="PTHR42756">
    <property type="entry name" value="TRANSCRIPTIONAL REGULATOR, MARR"/>
    <property type="match status" value="1"/>
</dbReference>
<evidence type="ECO:0000256" key="2">
    <source>
        <dbReference type="ARBA" id="ARBA00023125"/>
    </source>
</evidence>
<dbReference type="InterPro" id="IPR036388">
    <property type="entry name" value="WH-like_DNA-bd_sf"/>
</dbReference>
<evidence type="ECO:0000313" key="6">
    <source>
        <dbReference type="Proteomes" id="UP001524502"/>
    </source>
</evidence>
<comment type="caution">
    <text evidence="5">The sequence shown here is derived from an EMBL/GenBank/DDBJ whole genome shotgun (WGS) entry which is preliminary data.</text>
</comment>
<dbReference type="SUPFAM" id="SSF46785">
    <property type="entry name" value="Winged helix' DNA-binding domain"/>
    <property type="match status" value="1"/>
</dbReference>
<evidence type="ECO:0000256" key="1">
    <source>
        <dbReference type="ARBA" id="ARBA00023015"/>
    </source>
</evidence>
<keyword evidence="3" id="KW-0804">Transcription</keyword>
<feature type="domain" description="HTH marR-type" evidence="4">
    <location>
        <begin position="1"/>
        <end position="140"/>
    </location>
</feature>
<evidence type="ECO:0000256" key="3">
    <source>
        <dbReference type="ARBA" id="ARBA00023163"/>
    </source>
</evidence>
<dbReference type="PROSITE" id="PS01117">
    <property type="entry name" value="HTH_MARR_1"/>
    <property type="match status" value="1"/>
</dbReference>
<dbReference type="InterPro" id="IPR036390">
    <property type="entry name" value="WH_DNA-bd_sf"/>
</dbReference>
<dbReference type="Proteomes" id="UP001524502">
    <property type="component" value="Unassembled WGS sequence"/>
</dbReference>
<protein>
    <submittedName>
        <fullName evidence="5">MarR family transcriptional regulator</fullName>
    </submittedName>
</protein>
<dbReference type="InterPro" id="IPR023187">
    <property type="entry name" value="Tscrpt_reg_MarR-type_CS"/>
</dbReference>
<name>A0ABT1RKM6_9FIRM</name>
<dbReference type="InterPro" id="IPR000835">
    <property type="entry name" value="HTH_MarR-typ"/>
</dbReference>
<dbReference type="EMBL" id="JANFXK010000002">
    <property type="protein sequence ID" value="MCQ4635732.1"/>
    <property type="molecule type" value="Genomic_DNA"/>
</dbReference>
<dbReference type="RefSeq" id="WP_256130919.1">
    <property type="nucleotide sequence ID" value="NZ_JANFXK010000002.1"/>
</dbReference>
<dbReference type="SMART" id="SM00347">
    <property type="entry name" value="HTH_MARR"/>
    <property type="match status" value="1"/>
</dbReference>
<keyword evidence="2" id="KW-0238">DNA-binding</keyword>
<proteinExistence type="predicted"/>
<accession>A0ABT1RKM6</accession>
<sequence>MKEKNTSAIGHSLETYYSICKEYEKLWAEFAKACKLSPAECGILFTLREGVDTQAEICEELSMPKQTANSAIKKLEAKELIRLLPSEKDQRTKKICFTKDGELFAEKNIDAINAAEERIWAAMTAEEKEFLIDISRKYNRLFKQELEEFLNHEH</sequence>
<dbReference type="PROSITE" id="PS50995">
    <property type="entry name" value="HTH_MARR_2"/>
    <property type="match status" value="1"/>
</dbReference>